<protein>
    <submittedName>
        <fullName evidence="2">Uncharacterized protein</fullName>
    </submittedName>
</protein>
<organism evidence="2 3">
    <name type="scientific">Caenorhabditis auriculariae</name>
    <dbReference type="NCBI Taxonomy" id="2777116"/>
    <lineage>
        <taxon>Eukaryota</taxon>
        <taxon>Metazoa</taxon>
        <taxon>Ecdysozoa</taxon>
        <taxon>Nematoda</taxon>
        <taxon>Chromadorea</taxon>
        <taxon>Rhabditida</taxon>
        <taxon>Rhabditina</taxon>
        <taxon>Rhabditomorpha</taxon>
        <taxon>Rhabditoidea</taxon>
        <taxon>Rhabditidae</taxon>
        <taxon>Peloderinae</taxon>
        <taxon>Caenorhabditis</taxon>
    </lineage>
</organism>
<comment type="caution">
    <text evidence="2">The sequence shown here is derived from an EMBL/GenBank/DDBJ whole genome shotgun (WGS) entry which is preliminary data.</text>
</comment>
<name>A0A8S1HRU9_9PELO</name>
<feature type="region of interest" description="Disordered" evidence="1">
    <location>
        <begin position="1"/>
        <end position="51"/>
    </location>
</feature>
<reference evidence="2" key="1">
    <citation type="submission" date="2020-10" db="EMBL/GenBank/DDBJ databases">
        <authorList>
            <person name="Kikuchi T."/>
        </authorList>
    </citation>
    <scope>NUCLEOTIDE SEQUENCE</scope>
    <source>
        <strain evidence="2">NKZ352</strain>
    </source>
</reference>
<accession>A0A8S1HRU9</accession>
<feature type="region of interest" description="Disordered" evidence="1">
    <location>
        <begin position="79"/>
        <end position="134"/>
    </location>
</feature>
<gene>
    <name evidence="2" type="ORF">CAUJ_LOCUS14763</name>
</gene>
<feature type="compositionally biased region" description="Basic and acidic residues" evidence="1">
    <location>
        <begin position="15"/>
        <end position="48"/>
    </location>
</feature>
<feature type="compositionally biased region" description="Polar residues" evidence="1">
    <location>
        <begin position="1"/>
        <end position="10"/>
    </location>
</feature>
<proteinExistence type="predicted"/>
<keyword evidence="3" id="KW-1185">Reference proteome</keyword>
<dbReference type="EMBL" id="CAJGYM010000141">
    <property type="protein sequence ID" value="CAD6198858.1"/>
    <property type="molecule type" value="Genomic_DNA"/>
</dbReference>
<evidence type="ECO:0000313" key="2">
    <source>
        <dbReference type="EMBL" id="CAD6198858.1"/>
    </source>
</evidence>
<evidence type="ECO:0000256" key="1">
    <source>
        <dbReference type="SAM" id="MobiDB-lite"/>
    </source>
</evidence>
<dbReference type="Proteomes" id="UP000835052">
    <property type="component" value="Unassembled WGS sequence"/>
</dbReference>
<sequence>MTMPPSTSSAADGRPISEVDARDRPVSLLRRNESTSKEKKQEDVDPKTSYDNVAALDAIDKNVRDPMNLSDSRVTQLLEEKTQEGSNLENLPKRRAFAEKGRGVGSDAMATPRSSSAISVGSKTRRRTGEKGGG</sequence>
<evidence type="ECO:0000313" key="3">
    <source>
        <dbReference type="Proteomes" id="UP000835052"/>
    </source>
</evidence>
<dbReference type="AlphaFoldDB" id="A0A8S1HRU9"/>